<evidence type="ECO:0000313" key="2">
    <source>
        <dbReference type="Proteomes" id="UP001374535"/>
    </source>
</evidence>
<accession>A0AAQ3NIN3</accession>
<keyword evidence="2" id="KW-1185">Reference proteome</keyword>
<dbReference type="EMBL" id="CP144696">
    <property type="protein sequence ID" value="WVZ09442.1"/>
    <property type="molecule type" value="Genomic_DNA"/>
</dbReference>
<sequence length="127" mass="13940">MFLKRFCISTSLVADVGGIYVIENGQHNLPPHPPTFEYFDKLIQTPFGVSVVFGENDDREFGVLDGLKKRGRYLFSSLKVVVNVCVDVESGQGGMKVASESVARVFASEAEEDVVFFLRGCSGGRRA</sequence>
<protein>
    <submittedName>
        <fullName evidence="1">Uncharacterized protein</fullName>
    </submittedName>
</protein>
<reference evidence="1 2" key="1">
    <citation type="journal article" date="2023" name="Life. Sci Alliance">
        <title>Evolutionary insights into 3D genome organization and epigenetic landscape of Vigna mungo.</title>
        <authorList>
            <person name="Junaid A."/>
            <person name="Singh B."/>
            <person name="Bhatia S."/>
        </authorList>
    </citation>
    <scope>NUCLEOTIDE SEQUENCE [LARGE SCALE GENOMIC DNA]</scope>
    <source>
        <strain evidence="1">Urdbean</strain>
    </source>
</reference>
<proteinExistence type="predicted"/>
<name>A0AAQ3NIN3_VIGMU</name>
<dbReference type="AlphaFoldDB" id="A0AAQ3NIN3"/>
<dbReference type="Proteomes" id="UP001374535">
    <property type="component" value="Chromosome 5"/>
</dbReference>
<evidence type="ECO:0000313" key="1">
    <source>
        <dbReference type="EMBL" id="WVZ09442.1"/>
    </source>
</evidence>
<gene>
    <name evidence="1" type="ORF">V8G54_013972</name>
</gene>
<organism evidence="1 2">
    <name type="scientific">Vigna mungo</name>
    <name type="common">Black gram</name>
    <name type="synonym">Phaseolus mungo</name>
    <dbReference type="NCBI Taxonomy" id="3915"/>
    <lineage>
        <taxon>Eukaryota</taxon>
        <taxon>Viridiplantae</taxon>
        <taxon>Streptophyta</taxon>
        <taxon>Embryophyta</taxon>
        <taxon>Tracheophyta</taxon>
        <taxon>Spermatophyta</taxon>
        <taxon>Magnoliopsida</taxon>
        <taxon>eudicotyledons</taxon>
        <taxon>Gunneridae</taxon>
        <taxon>Pentapetalae</taxon>
        <taxon>rosids</taxon>
        <taxon>fabids</taxon>
        <taxon>Fabales</taxon>
        <taxon>Fabaceae</taxon>
        <taxon>Papilionoideae</taxon>
        <taxon>50 kb inversion clade</taxon>
        <taxon>NPAAA clade</taxon>
        <taxon>indigoferoid/millettioid clade</taxon>
        <taxon>Phaseoleae</taxon>
        <taxon>Vigna</taxon>
    </lineage>
</organism>